<dbReference type="CDD" id="cd16325">
    <property type="entry name" value="LolA"/>
    <property type="match status" value="1"/>
</dbReference>
<evidence type="ECO:0000256" key="1">
    <source>
        <dbReference type="ARBA" id="ARBA00022729"/>
    </source>
</evidence>
<comment type="caution">
    <text evidence="3">The sequence shown here is derived from an EMBL/GenBank/DDBJ whole genome shotgun (WGS) entry which is preliminary data.</text>
</comment>
<dbReference type="PANTHER" id="PTHR35869:SF1">
    <property type="entry name" value="OUTER-MEMBRANE LIPOPROTEIN CARRIER PROTEIN"/>
    <property type="match status" value="1"/>
</dbReference>
<dbReference type="PANTHER" id="PTHR35869">
    <property type="entry name" value="OUTER-MEMBRANE LIPOPROTEIN CARRIER PROTEIN"/>
    <property type="match status" value="1"/>
</dbReference>
<dbReference type="EMBL" id="VNHX01000008">
    <property type="protein sequence ID" value="TYP95945.1"/>
    <property type="molecule type" value="Genomic_DNA"/>
</dbReference>
<dbReference type="SUPFAM" id="SSF89392">
    <property type="entry name" value="Prokaryotic lipoproteins and lipoprotein localization factors"/>
    <property type="match status" value="1"/>
</dbReference>
<dbReference type="RefSeq" id="WP_148908403.1">
    <property type="nucleotide sequence ID" value="NZ_VNHX01000008.1"/>
</dbReference>
<evidence type="ECO:0000313" key="3">
    <source>
        <dbReference type="EMBL" id="TYP95945.1"/>
    </source>
</evidence>
<dbReference type="AlphaFoldDB" id="A0A5S5DJU1"/>
<keyword evidence="3" id="KW-0449">Lipoprotein</keyword>
<dbReference type="Proteomes" id="UP000325105">
    <property type="component" value="Unassembled WGS sequence"/>
</dbReference>
<dbReference type="Gene3D" id="2.50.20.10">
    <property type="entry name" value="Lipoprotein localisation LolA/LolB/LppX"/>
    <property type="match status" value="1"/>
</dbReference>
<keyword evidence="1 2" id="KW-0732">Signal</keyword>
<gene>
    <name evidence="3" type="ORF">BC792_10836</name>
</gene>
<keyword evidence="4" id="KW-1185">Reference proteome</keyword>
<sequence>MIRKLIYFFCCMLPYLALAQVQMSPAEVSAFKKSLQKAKEIKTLETDFVQYKHMSFIKKPVESTGKLYVQHPDRLSWSYTSPFAYKMVFKAGKVLINDQGKRQSIDVSNSKQFEKISHLVSSAIRGEEYNEKEFAVSYLKEAGGSTIKLVPKTTDTKRYIKEISLLFSGSDNLVREIILREPSGDYTRFVLKNRKINTKLHDSVFNF</sequence>
<dbReference type="OrthoDB" id="1027451at2"/>
<protein>
    <submittedName>
        <fullName evidence="3">Outer membrane lipoprotein carrier protein</fullName>
    </submittedName>
</protein>
<accession>A0A5S5DJU1</accession>
<organism evidence="3 4">
    <name type="scientific">Sphingobacterium allocomposti</name>
    <dbReference type="NCBI Taxonomy" id="415956"/>
    <lineage>
        <taxon>Bacteria</taxon>
        <taxon>Pseudomonadati</taxon>
        <taxon>Bacteroidota</taxon>
        <taxon>Sphingobacteriia</taxon>
        <taxon>Sphingobacteriales</taxon>
        <taxon>Sphingobacteriaceae</taxon>
        <taxon>Sphingobacterium</taxon>
    </lineage>
</organism>
<feature type="signal peptide" evidence="2">
    <location>
        <begin position="1"/>
        <end position="19"/>
    </location>
</feature>
<feature type="chain" id="PRO_5024459487" evidence="2">
    <location>
        <begin position="20"/>
        <end position="207"/>
    </location>
</feature>
<dbReference type="InterPro" id="IPR029046">
    <property type="entry name" value="LolA/LolB/LppX"/>
</dbReference>
<dbReference type="Pfam" id="PF03548">
    <property type="entry name" value="LolA"/>
    <property type="match status" value="1"/>
</dbReference>
<proteinExistence type="predicted"/>
<evidence type="ECO:0000256" key="2">
    <source>
        <dbReference type="SAM" id="SignalP"/>
    </source>
</evidence>
<evidence type="ECO:0000313" key="4">
    <source>
        <dbReference type="Proteomes" id="UP000325105"/>
    </source>
</evidence>
<reference evidence="3 4" key="1">
    <citation type="submission" date="2019-07" db="EMBL/GenBank/DDBJ databases">
        <title>Genomic Encyclopedia of Archaeal and Bacterial Type Strains, Phase II (KMG-II): from individual species to whole genera.</title>
        <authorList>
            <person name="Goeker M."/>
        </authorList>
    </citation>
    <scope>NUCLEOTIDE SEQUENCE [LARGE SCALE GENOMIC DNA]</scope>
    <source>
        <strain evidence="3 4">DSM 18850</strain>
    </source>
</reference>
<name>A0A5S5DJU1_9SPHI</name>
<dbReference type="InterPro" id="IPR004564">
    <property type="entry name" value="OM_lipoprot_carrier_LolA-like"/>
</dbReference>